<dbReference type="AlphaFoldDB" id="A0ABD0R8E7"/>
<evidence type="ECO:0000313" key="2">
    <source>
        <dbReference type="Proteomes" id="UP001529510"/>
    </source>
</evidence>
<comment type="caution">
    <text evidence="1">The sequence shown here is derived from an EMBL/GenBank/DDBJ whole genome shotgun (WGS) entry which is preliminary data.</text>
</comment>
<dbReference type="SUPFAM" id="SSF53098">
    <property type="entry name" value="Ribonuclease H-like"/>
    <property type="match status" value="1"/>
</dbReference>
<accession>A0ABD0R8E7</accession>
<organism evidence="1 2">
    <name type="scientific">Cirrhinus mrigala</name>
    <name type="common">Mrigala</name>
    <dbReference type="NCBI Taxonomy" id="683832"/>
    <lineage>
        <taxon>Eukaryota</taxon>
        <taxon>Metazoa</taxon>
        <taxon>Chordata</taxon>
        <taxon>Craniata</taxon>
        <taxon>Vertebrata</taxon>
        <taxon>Euteleostomi</taxon>
        <taxon>Actinopterygii</taxon>
        <taxon>Neopterygii</taxon>
        <taxon>Teleostei</taxon>
        <taxon>Ostariophysi</taxon>
        <taxon>Cypriniformes</taxon>
        <taxon>Cyprinidae</taxon>
        <taxon>Labeoninae</taxon>
        <taxon>Labeonini</taxon>
        <taxon>Cirrhinus</taxon>
    </lineage>
</organism>
<sequence>MMESELKKTFESTEYVSTTADIWTCHNKSYIGMTAHWIDPSNFHREKAALACKRIKGQHTYDIVATEIEQVHSSYGLSEKVTATVTDNGSNFVKAF</sequence>
<evidence type="ECO:0008006" key="3">
    <source>
        <dbReference type="Google" id="ProtNLM"/>
    </source>
</evidence>
<dbReference type="PANTHER" id="PTHR47501">
    <property type="entry name" value="TRANSPOSASE-RELATED"/>
    <property type="match status" value="1"/>
</dbReference>
<evidence type="ECO:0000313" key="1">
    <source>
        <dbReference type="EMBL" id="KAL0194608.1"/>
    </source>
</evidence>
<name>A0ABD0R8E7_CIRMR</name>
<proteinExistence type="predicted"/>
<keyword evidence="2" id="KW-1185">Reference proteome</keyword>
<dbReference type="InterPro" id="IPR012337">
    <property type="entry name" value="RNaseH-like_sf"/>
</dbReference>
<dbReference type="PANTHER" id="PTHR47501:SF7">
    <property type="entry name" value="TRANSPOSASE"/>
    <property type="match status" value="1"/>
</dbReference>
<reference evidence="1 2" key="1">
    <citation type="submission" date="2024-05" db="EMBL/GenBank/DDBJ databases">
        <title>Genome sequencing and assembly of Indian major carp, Cirrhinus mrigala (Hamilton, 1822).</title>
        <authorList>
            <person name="Mohindra V."/>
            <person name="Chowdhury L.M."/>
            <person name="Lal K."/>
            <person name="Jena J.K."/>
        </authorList>
    </citation>
    <scope>NUCLEOTIDE SEQUENCE [LARGE SCALE GENOMIC DNA]</scope>
    <source>
        <strain evidence="1">CM1030</strain>
        <tissue evidence="1">Blood</tissue>
    </source>
</reference>
<protein>
    <recommendedName>
        <fullName evidence="3">Transposase</fullName>
    </recommendedName>
</protein>
<feature type="non-terminal residue" evidence="1">
    <location>
        <position position="96"/>
    </location>
</feature>
<gene>
    <name evidence="1" type="ORF">M9458_008180</name>
</gene>
<dbReference type="EMBL" id="JAMKFB020000004">
    <property type="protein sequence ID" value="KAL0194608.1"/>
    <property type="molecule type" value="Genomic_DNA"/>
</dbReference>
<dbReference type="Proteomes" id="UP001529510">
    <property type="component" value="Unassembled WGS sequence"/>
</dbReference>